<dbReference type="GO" id="GO:0032259">
    <property type="term" value="P:methylation"/>
    <property type="evidence" value="ECO:0007669"/>
    <property type="project" value="UniProtKB-KW"/>
</dbReference>
<gene>
    <name evidence="1" type="ORF">UT12_C0016G0016</name>
</gene>
<dbReference type="PANTHER" id="PTHR43861">
    <property type="entry name" value="TRANS-ACONITATE 2-METHYLTRANSFERASE-RELATED"/>
    <property type="match status" value="1"/>
</dbReference>
<dbReference type="SUPFAM" id="SSF53335">
    <property type="entry name" value="S-adenosyl-L-methionine-dependent methyltransferases"/>
    <property type="match status" value="1"/>
</dbReference>
<dbReference type="CDD" id="cd02440">
    <property type="entry name" value="AdoMet_MTases"/>
    <property type="match status" value="1"/>
</dbReference>
<keyword evidence="1" id="KW-0808">Transferase</keyword>
<name>A0A0G0NTZ7_9BACT</name>
<dbReference type="InterPro" id="IPR029063">
    <property type="entry name" value="SAM-dependent_MTases_sf"/>
</dbReference>
<dbReference type="EMBL" id="LBVP01000016">
    <property type="protein sequence ID" value="KKQ89339.1"/>
    <property type="molecule type" value="Genomic_DNA"/>
</dbReference>
<reference evidence="1 2" key="1">
    <citation type="journal article" date="2015" name="Nature">
        <title>rRNA introns, odd ribosomes, and small enigmatic genomes across a large radiation of phyla.</title>
        <authorList>
            <person name="Brown C.T."/>
            <person name="Hug L.A."/>
            <person name="Thomas B.C."/>
            <person name="Sharon I."/>
            <person name="Castelle C.J."/>
            <person name="Singh A."/>
            <person name="Wilkins M.J."/>
            <person name="Williams K.H."/>
            <person name="Banfield J.F."/>
        </authorList>
    </citation>
    <scope>NUCLEOTIDE SEQUENCE [LARGE SCALE GENOMIC DNA]</scope>
</reference>
<dbReference type="Proteomes" id="UP000034893">
    <property type="component" value="Unassembled WGS sequence"/>
</dbReference>
<dbReference type="GO" id="GO:0008168">
    <property type="term" value="F:methyltransferase activity"/>
    <property type="evidence" value="ECO:0007669"/>
    <property type="project" value="UniProtKB-KW"/>
</dbReference>
<organism evidence="1 2">
    <name type="scientific">Candidatus Curtissbacteria bacterium GW2011_GWC2_38_9</name>
    <dbReference type="NCBI Taxonomy" id="1618414"/>
    <lineage>
        <taxon>Bacteria</taxon>
        <taxon>Candidatus Curtissiibacteriota</taxon>
    </lineage>
</organism>
<dbReference type="PANTHER" id="PTHR43861:SF6">
    <property type="entry name" value="METHYLTRANSFERASE TYPE 11"/>
    <property type="match status" value="1"/>
</dbReference>
<dbReference type="Pfam" id="PF13489">
    <property type="entry name" value="Methyltransf_23"/>
    <property type="match status" value="1"/>
</dbReference>
<evidence type="ECO:0000313" key="1">
    <source>
        <dbReference type="EMBL" id="KKQ89339.1"/>
    </source>
</evidence>
<sequence length="229" mass="26780">MKSNSYGRDYFEKIHKIDNPERKQILKKDLEFLISKKSGIRKMLDVGCGLGEFLGFCDQRGMMSYGLEISKFALSIAKKNTKAKLGQLDISKEKWPYKSNFFDAVCAFDLLEHVTNSRFVINEVYRVLKKGGIFLVTTPNGDLERNRFLRFLLPYDPTHINVQNENFWQSCFQRVGFRKFQSKGCLFFGFPPHPRIRQRLRIVGVKSYMGPIFFPFKDICATLYIYGYK</sequence>
<proteinExistence type="predicted"/>
<dbReference type="AlphaFoldDB" id="A0A0G0NTZ7"/>
<protein>
    <submittedName>
        <fullName evidence="1">Methyltransferase type 11</fullName>
    </submittedName>
</protein>
<keyword evidence="1" id="KW-0489">Methyltransferase</keyword>
<dbReference type="Gene3D" id="3.40.50.150">
    <property type="entry name" value="Vaccinia Virus protein VP39"/>
    <property type="match status" value="1"/>
</dbReference>
<accession>A0A0G0NTZ7</accession>
<comment type="caution">
    <text evidence="1">The sequence shown here is derived from an EMBL/GenBank/DDBJ whole genome shotgun (WGS) entry which is preliminary data.</text>
</comment>
<evidence type="ECO:0000313" key="2">
    <source>
        <dbReference type="Proteomes" id="UP000034893"/>
    </source>
</evidence>